<dbReference type="KEGG" id="smt:Smal_2488"/>
<name>B4SNG4_STRM5</name>
<dbReference type="InterPro" id="IPR008979">
    <property type="entry name" value="Galactose-bd-like_sf"/>
</dbReference>
<dbReference type="RefSeq" id="WP_012511470.1">
    <property type="nucleotide sequence ID" value="NC_011071.1"/>
</dbReference>
<dbReference type="Proteomes" id="UP000001867">
    <property type="component" value="Chromosome"/>
</dbReference>
<evidence type="ECO:0000313" key="2">
    <source>
        <dbReference type="Proteomes" id="UP000001867"/>
    </source>
</evidence>
<dbReference type="SUPFAM" id="SSF49785">
    <property type="entry name" value="Galactose-binding domain-like"/>
    <property type="match status" value="1"/>
</dbReference>
<dbReference type="HOGENOM" id="CLU_307150_0_0_6"/>
<dbReference type="Gene3D" id="1.20.5.340">
    <property type="match status" value="1"/>
</dbReference>
<reference evidence="1 2" key="1">
    <citation type="submission" date="2008-06" db="EMBL/GenBank/DDBJ databases">
        <title>Complete sequence of Stenotrophomonas maltophilia R551-3.</title>
        <authorList>
            <consortium name="US DOE Joint Genome Institute"/>
            <person name="Lucas S."/>
            <person name="Copeland A."/>
            <person name="Lapidus A."/>
            <person name="Glavina del Rio T."/>
            <person name="Dalin E."/>
            <person name="Tice H."/>
            <person name="Pitluck S."/>
            <person name="Chain P."/>
            <person name="Malfatti S."/>
            <person name="Shin M."/>
            <person name="Vergez L."/>
            <person name="Lang D."/>
            <person name="Schmutz J."/>
            <person name="Larimer F."/>
            <person name="Land M."/>
            <person name="Hauser L."/>
            <person name="Kyrpides N."/>
            <person name="Mikhailova N."/>
            <person name="Taghavi S."/>
            <person name="Monchy S."/>
            <person name="Newman L."/>
            <person name="Vangronsveld J."/>
            <person name="van der Lelie D."/>
            <person name="Richardson P."/>
        </authorList>
    </citation>
    <scope>NUCLEOTIDE SEQUENCE [LARGE SCALE GENOMIC DNA]</scope>
    <source>
        <strain evidence="1 2">R551-3</strain>
    </source>
</reference>
<gene>
    <name evidence="1" type="ordered locus">Smal_2488</name>
</gene>
<dbReference type="OrthoDB" id="109844at2"/>
<dbReference type="STRING" id="391008.Smal_2488"/>
<proteinExistence type="predicted"/>
<dbReference type="AlphaFoldDB" id="B4SNG4"/>
<accession>B4SNG4</accession>
<dbReference type="EMBL" id="CP001111">
    <property type="protein sequence ID" value="ACF52189.1"/>
    <property type="molecule type" value="Genomic_DNA"/>
</dbReference>
<evidence type="ECO:0000313" key="1">
    <source>
        <dbReference type="EMBL" id="ACF52189.1"/>
    </source>
</evidence>
<sequence length="1120" mass="118803">MQARKLTLVEIGVGALPSASPVAPRFSTWFPVPYKAPDVPPANGVSPTPVADGVVLEWDAVDLEGVIYVISRSESQDGPWTEIHRTTDTRYVYSDGSGKTWWFQITPTVRGKTGTGTVVGVVPPTTSKDLAEQQARLAEEIRARIQAIADEAAARAAGLAQAAQDLVAEALLRQQGVTEAMQAISAEAQARIDALLNEKMEREAAISREEQLRQSADESLARAVSEVAAGSGTQFDSIKLWPFNQTTEGWTGNGAPTLVDGWLRPANHATAPWVQSPVALAVDGSAYRFVKLRVKRVGSPTWSGFLQWITATDQAWNTQKRAAIPEPAWDANGVATVDVQDIAWWPATVDAIRLQLGAAQTVANYYLIDYIAVGRPQPGASVALVQEETQARITADAAEATQRTALAVQMRGSYTGTDPLQLTAGLAYEELKARVAADSAQVQRISTMEARMPVGTGSLATAASVTALQEATATTTSALAQSITTINATLPAMISQGASMVLNGSWQSGKDVGWTYDPGATGTSWPATEGRAGGMCVRFDPGTIRQKAAYANSKMVMPTSPGKKYRYSCWYRSSADFNGTPGNSKMRLSNQNEELIGGATFFVADKSAWTYLSAVYSIPESTSITGLKLSILADNTAGTLWVDDVAMEEVTELLANTQAISDLSTKVTQLDGTVTSQAAQLTVLRSDLTGVSGSTEANTTALQQLTTRVTTAEDKIETTSQQIIQLQTGVDGVNAKADSNSIAIQGLTATVTQQGQKLDATAQDLTSLKAQIGDVNATAFSQLKTTANQQGSKLDATAQDLVSLKTQVGDVSASGFNQLKTEVTQQGQTQAAQGQQISGIQTSLGGKADASVVQTMEARVKTLGGGGNLLRTATMTGSLNPAWFTRSASGSWERSNLILQDGRVPRGMRAMVHYANGGQPTNSQILTAQQIPAEPGKSYMGSVYCNSYLGRSNISVFFVDANGNLIGSEFASPAGRRYGASGSLGDYERLFVRTNPAPANASTVWFQIATTKESPGGQDCAGWYVQPMLEQCPSDGSLPSLWSAGGSEALAQWGVDVRADKKVGGVTLSATGEVSAFDVLADMFRVSSPTGTGARTEYSDGTWRVYDAKNVLRFRWGVVP</sequence>
<protein>
    <submittedName>
        <fullName evidence="1">Carbohydrate-binding CenC domain protein</fullName>
    </submittedName>
</protein>
<organism evidence="1 2">
    <name type="scientific">Stenotrophomonas maltophilia (strain R551-3)</name>
    <dbReference type="NCBI Taxonomy" id="391008"/>
    <lineage>
        <taxon>Bacteria</taxon>
        <taxon>Pseudomonadati</taxon>
        <taxon>Pseudomonadota</taxon>
        <taxon>Gammaproteobacteria</taxon>
        <taxon>Lysobacterales</taxon>
        <taxon>Lysobacteraceae</taxon>
        <taxon>Stenotrophomonas</taxon>
        <taxon>Stenotrophomonas maltophilia group</taxon>
    </lineage>
</organism>
<dbReference type="eggNOG" id="COG1196">
    <property type="taxonomic scope" value="Bacteria"/>
</dbReference>
<dbReference type="Gene3D" id="2.60.120.260">
    <property type="entry name" value="Galactose-binding domain-like"/>
    <property type="match status" value="1"/>
</dbReference>